<dbReference type="AlphaFoldDB" id="A0A0B0EJQ2"/>
<organism evidence="1 2">
    <name type="scientific">Candidatus Scalindua brodae</name>
    <dbReference type="NCBI Taxonomy" id="237368"/>
    <lineage>
        <taxon>Bacteria</taxon>
        <taxon>Pseudomonadati</taxon>
        <taxon>Planctomycetota</taxon>
        <taxon>Candidatus Brocadiia</taxon>
        <taxon>Candidatus Brocadiales</taxon>
        <taxon>Candidatus Scalinduaceae</taxon>
        <taxon>Candidatus Scalindua</taxon>
    </lineage>
</organism>
<name>A0A0B0EJQ2_9BACT</name>
<reference evidence="1 2" key="1">
    <citation type="submission" date="2014-10" db="EMBL/GenBank/DDBJ databases">
        <title>Draft genome of anammox bacterium scalindua brodae, obtained using differential coverage binning of sequence data from two enrichment reactors.</title>
        <authorList>
            <person name="Speth D.R."/>
            <person name="Russ L."/>
            <person name="Kartal B."/>
            <person name="Op den Camp H.J."/>
            <person name="Dutilh B.E."/>
            <person name="Jetten M.S."/>
        </authorList>
    </citation>
    <scope>NUCLEOTIDE SEQUENCE [LARGE SCALE GENOMIC DNA]</scope>
    <source>
        <strain evidence="1">RU1</strain>
    </source>
</reference>
<gene>
    <name evidence="1" type="ORF">SCABRO_02029</name>
</gene>
<comment type="caution">
    <text evidence="1">The sequence shown here is derived from an EMBL/GenBank/DDBJ whole genome shotgun (WGS) entry which is preliminary data.</text>
</comment>
<accession>A0A0B0EJQ2</accession>
<proteinExistence type="predicted"/>
<evidence type="ECO:0000313" key="1">
    <source>
        <dbReference type="EMBL" id="KHE92266.1"/>
    </source>
</evidence>
<protein>
    <submittedName>
        <fullName evidence="1">Uncharacterized protein</fullName>
    </submittedName>
</protein>
<dbReference type="EMBL" id="JRYO01000143">
    <property type="protein sequence ID" value="KHE92266.1"/>
    <property type="molecule type" value="Genomic_DNA"/>
</dbReference>
<evidence type="ECO:0000313" key="2">
    <source>
        <dbReference type="Proteomes" id="UP000030652"/>
    </source>
</evidence>
<dbReference type="Proteomes" id="UP000030652">
    <property type="component" value="Unassembled WGS sequence"/>
</dbReference>
<dbReference type="eggNOG" id="COG3344">
    <property type="taxonomic scope" value="Bacteria"/>
</dbReference>
<sequence length="48" mass="5462">MGLSRKSYWRFSKTLATNCGLSNAILEKEGLTSIRELWCKVHHPATAR</sequence>